<dbReference type="EMBL" id="QZWG01000001">
    <property type="protein sequence ID" value="RZC29214.1"/>
    <property type="molecule type" value="Genomic_DNA"/>
</dbReference>
<dbReference type="CDD" id="cd23363">
    <property type="entry name" value="beta-trefoil_STI_SKTI"/>
    <property type="match status" value="1"/>
</dbReference>
<proteinExistence type="inferred from homology"/>
<evidence type="ECO:0000313" key="4">
    <source>
        <dbReference type="EMBL" id="KHN25851.1"/>
    </source>
</evidence>
<sequence length="212" mass="22642">MKSSTLFALFLLSAIFTSYLPSATADVVLDTDGGVLQNGGQYSVLPVMRGSGGGLVVRATGNERCPLTVAQTRNELDKGIGTIISSPLRVAVIAEGHPLSISFGFFPVMPSCIPLTGDWGIVDGLPEGPAVKLAEYKNIVDGWFKIEKAHPLGYKLLFCPLLEGSTCGDIGIQTDDDGIRRLVVTKNNPLLVQFQKIGWILTKNNLLLPGSE</sequence>
<reference evidence="4" key="1">
    <citation type="submission" date="2014-07" db="EMBL/GenBank/DDBJ databases">
        <title>Identification of a novel salt tolerance gene in wild soybean by whole-genome sequencing.</title>
        <authorList>
            <person name="Lam H.-M."/>
            <person name="Qi X."/>
            <person name="Li M.-W."/>
            <person name="Liu X."/>
            <person name="Xie M."/>
            <person name="Ni M."/>
            <person name="Xu X."/>
        </authorList>
    </citation>
    <scope>NUCLEOTIDE SEQUENCE [LARGE SCALE GENOMIC DNA]</scope>
    <source>
        <tissue evidence="4">Root</tissue>
    </source>
</reference>
<accession>A0A0B2QW30</accession>
<comment type="similarity">
    <text evidence="1">Belongs to the protease inhibitor I3 (leguminous Kunitz-type inhibitor) family.</text>
</comment>
<evidence type="ECO:0000313" key="6">
    <source>
        <dbReference type="Proteomes" id="UP000289340"/>
    </source>
</evidence>
<keyword evidence="6" id="KW-1185">Reference proteome</keyword>
<evidence type="ECO:0000313" key="5">
    <source>
        <dbReference type="EMBL" id="RZC29214.1"/>
    </source>
</evidence>
<dbReference type="InterPro" id="IPR011065">
    <property type="entry name" value="Kunitz_inhibitor_STI-like_sf"/>
</dbReference>
<gene>
    <name evidence="5" type="ORF">D0Y65_000985</name>
    <name evidence="4" type="ORF">glysoja_041654</name>
</gene>
<dbReference type="InterPro" id="IPR002160">
    <property type="entry name" value="Prot_inh_Kunz-lg"/>
</dbReference>
<dbReference type="Proteomes" id="UP000053555">
    <property type="component" value="Unassembled WGS sequence"/>
</dbReference>
<dbReference type="PRINTS" id="PR00291">
    <property type="entry name" value="KUNITZINHBTR"/>
</dbReference>
<dbReference type="SUPFAM" id="SSF50386">
    <property type="entry name" value="STI-like"/>
    <property type="match status" value="1"/>
</dbReference>
<dbReference type="MEROPS" id="I03.001"/>
<evidence type="ECO:0000256" key="1">
    <source>
        <dbReference type="ARBA" id="ARBA00005440"/>
    </source>
</evidence>
<organism evidence="4">
    <name type="scientific">Glycine soja</name>
    <name type="common">Wild soybean</name>
    <dbReference type="NCBI Taxonomy" id="3848"/>
    <lineage>
        <taxon>Eukaryota</taxon>
        <taxon>Viridiplantae</taxon>
        <taxon>Streptophyta</taxon>
        <taxon>Embryophyta</taxon>
        <taxon>Tracheophyta</taxon>
        <taxon>Spermatophyta</taxon>
        <taxon>Magnoliopsida</taxon>
        <taxon>eudicotyledons</taxon>
        <taxon>Gunneridae</taxon>
        <taxon>Pentapetalae</taxon>
        <taxon>rosids</taxon>
        <taxon>fabids</taxon>
        <taxon>Fabales</taxon>
        <taxon>Fabaceae</taxon>
        <taxon>Papilionoideae</taxon>
        <taxon>50 kb inversion clade</taxon>
        <taxon>NPAAA clade</taxon>
        <taxon>indigoferoid/millettioid clade</taxon>
        <taxon>Phaseoleae</taxon>
        <taxon>Glycine</taxon>
        <taxon>Glycine subgen. Soja</taxon>
    </lineage>
</organism>
<keyword evidence="3" id="KW-0732">Signal</keyword>
<name>A0A0B2QW30_GLYSO</name>
<feature type="signal peptide" evidence="3">
    <location>
        <begin position="1"/>
        <end position="25"/>
    </location>
</feature>
<dbReference type="SMART" id="SM00452">
    <property type="entry name" value="STI"/>
    <property type="match status" value="1"/>
</dbReference>
<dbReference type="Pfam" id="PF00197">
    <property type="entry name" value="Kunitz_legume"/>
    <property type="match status" value="1"/>
</dbReference>
<dbReference type="Gene3D" id="2.80.10.50">
    <property type="match status" value="1"/>
</dbReference>
<evidence type="ECO:0000256" key="3">
    <source>
        <dbReference type="SAM" id="SignalP"/>
    </source>
</evidence>
<evidence type="ECO:0000256" key="2">
    <source>
        <dbReference type="ARBA" id="ARBA00023157"/>
    </source>
</evidence>
<dbReference type="GO" id="GO:0004866">
    <property type="term" value="F:endopeptidase inhibitor activity"/>
    <property type="evidence" value="ECO:0007669"/>
    <property type="project" value="InterPro"/>
</dbReference>
<feature type="chain" id="PRO_5040562853" evidence="3">
    <location>
        <begin position="26"/>
        <end position="212"/>
    </location>
</feature>
<dbReference type="PANTHER" id="PTHR33107:SF81">
    <property type="entry name" value="TRYPSIN INHIBITOR A"/>
    <property type="match status" value="1"/>
</dbReference>
<dbReference type="PANTHER" id="PTHR33107">
    <property type="entry name" value="KUNITZ TRYPSIN INHIBITOR 2"/>
    <property type="match status" value="1"/>
</dbReference>
<dbReference type="Proteomes" id="UP000289340">
    <property type="component" value="Chromosome 1"/>
</dbReference>
<reference evidence="5 6" key="2">
    <citation type="submission" date="2018-09" db="EMBL/GenBank/DDBJ databases">
        <title>A high-quality reference genome of wild soybean provides a powerful tool to mine soybean genomes.</title>
        <authorList>
            <person name="Xie M."/>
            <person name="Chung C.Y.L."/>
            <person name="Li M.-W."/>
            <person name="Wong F.-L."/>
            <person name="Chan T.-F."/>
            <person name="Lam H.-M."/>
        </authorList>
    </citation>
    <scope>NUCLEOTIDE SEQUENCE [LARGE SCALE GENOMIC DNA]</scope>
    <source>
        <strain evidence="6">cv. W05</strain>
        <tissue evidence="5">Hypocotyl of etiolated seedlings</tissue>
    </source>
</reference>
<dbReference type="EMBL" id="KN654138">
    <property type="protein sequence ID" value="KHN25851.1"/>
    <property type="molecule type" value="Genomic_DNA"/>
</dbReference>
<dbReference type="AlphaFoldDB" id="A0A0B2QW30"/>
<dbReference type="SMR" id="A0A0B2QW30"/>
<keyword evidence="2" id="KW-1015">Disulfide bond</keyword>
<protein>
    <submittedName>
        <fullName evidence="4">Trypsin inhibitor A</fullName>
    </submittedName>
</protein>
<dbReference type="Gramene" id="XM_028378710.1">
    <property type="protein sequence ID" value="XP_028234511.1"/>
    <property type="gene ID" value="LOC114414440"/>
</dbReference>